<comment type="caution">
    <text evidence="1">The sequence shown here is derived from an EMBL/GenBank/DDBJ whole genome shotgun (WGS) entry which is preliminary data.</text>
</comment>
<name>A0ABN3RPH2_9ACTN</name>
<reference evidence="1 2" key="1">
    <citation type="journal article" date="2019" name="Int. J. Syst. Evol. Microbiol.">
        <title>The Global Catalogue of Microorganisms (GCM) 10K type strain sequencing project: providing services to taxonomists for standard genome sequencing and annotation.</title>
        <authorList>
            <consortium name="The Broad Institute Genomics Platform"/>
            <consortium name="The Broad Institute Genome Sequencing Center for Infectious Disease"/>
            <person name="Wu L."/>
            <person name="Ma J."/>
        </authorList>
    </citation>
    <scope>NUCLEOTIDE SEQUENCE [LARGE SCALE GENOMIC DNA]</scope>
    <source>
        <strain evidence="1 2">JCM 16374</strain>
    </source>
</reference>
<dbReference type="Proteomes" id="UP001500994">
    <property type="component" value="Unassembled WGS sequence"/>
</dbReference>
<gene>
    <name evidence="1" type="ORF">GCM10009864_25000</name>
</gene>
<dbReference type="EMBL" id="BAAARK010000006">
    <property type="protein sequence ID" value="GAA2657556.1"/>
    <property type="molecule type" value="Genomic_DNA"/>
</dbReference>
<keyword evidence="2" id="KW-1185">Reference proteome</keyword>
<evidence type="ECO:0000313" key="1">
    <source>
        <dbReference type="EMBL" id="GAA2657556.1"/>
    </source>
</evidence>
<sequence length="121" mass="12539">MLTRGAGMHACTQAQNVAFGAAGLGAGFQSSDQRPPFGNRFEGVARLACDLGQSHRGLTELQYRVMICVGGIGNAENVCWQVPCFAKATSGSDVVDGAFAQFQAGRLGDGEARTSGIGLSR</sequence>
<protein>
    <submittedName>
        <fullName evidence="1">Uncharacterized protein</fullName>
    </submittedName>
</protein>
<organism evidence="1 2">
    <name type="scientific">Streptomyces lunalinharesii</name>
    <dbReference type="NCBI Taxonomy" id="333384"/>
    <lineage>
        <taxon>Bacteria</taxon>
        <taxon>Bacillati</taxon>
        <taxon>Actinomycetota</taxon>
        <taxon>Actinomycetes</taxon>
        <taxon>Kitasatosporales</taxon>
        <taxon>Streptomycetaceae</taxon>
        <taxon>Streptomyces</taxon>
    </lineage>
</organism>
<accession>A0ABN3RPH2</accession>
<proteinExistence type="predicted"/>
<evidence type="ECO:0000313" key="2">
    <source>
        <dbReference type="Proteomes" id="UP001500994"/>
    </source>
</evidence>